<dbReference type="NCBIfam" id="TIGR00964">
    <property type="entry name" value="secE_bact"/>
    <property type="match status" value="1"/>
</dbReference>
<evidence type="ECO:0000256" key="8">
    <source>
        <dbReference type="ARBA" id="ARBA00023136"/>
    </source>
</evidence>
<organism evidence="10 11">
    <name type="scientific">Acidiferrobacter thiooxydans</name>
    <dbReference type="NCBI Taxonomy" id="163359"/>
    <lineage>
        <taxon>Bacteria</taxon>
        <taxon>Pseudomonadati</taxon>
        <taxon>Pseudomonadota</taxon>
        <taxon>Gammaproteobacteria</taxon>
        <taxon>Acidiferrobacterales</taxon>
        <taxon>Acidiferrobacteraceae</taxon>
        <taxon>Acidiferrobacter</taxon>
    </lineage>
</organism>
<keyword evidence="6 9" id="KW-1133">Transmembrane helix</keyword>
<comment type="subunit">
    <text evidence="9">Component of the Sec protein translocase complex. Heterotrimer consisting of SecY, SecE and SecG subunits. The heterotrimers can form oligomers, although 1 heterotrimer is thought to be able to translocate proteins. Interacts with the ribosome. Interacts with SecDF, and other proteins may be involved. Interacts with SecA.</text>
</comment>
<comment type="function">
    <text evidence="9">Essential subunit of the Sec protein translocation channel SecYEG. Clamps together the 2 halves of SecY. May contact the channel plug during translocation.</text>
</comment>
<dbReference type="AlphaFoldDB" id="A0A1C2G1N3"/>
<keyword evidence="4 9" id="KW-0812">Transmembrane</keyword>
<keyword evidence="8 9" id="KW-0472">Membrane</keyword>
<sequence length="114" mass="12429">MVDKLKLTAAMMLLAAGVVGYYMLANEPELWRVVALLAGLALATAAVMQTPTGRSAWTFVKEARVELSKVVWPTRKETVQTTLVVIVLVLLIALFLWVVDLGLIKSVSMLTGRS</sequence>
<evidence type="ECO:0000313" key="11">
    <source>
        <dbReference type="Proteomes" id="UP000253250"/>
    </source>
</evidence>
<keyword evidence="3 9" id="KW-1003">Cell membrane</keyword>
<comment type="caution">
    <text evidence="10">The sequence shown here is derived from an EMBL/GenBank/DDBJ whole genome shotgun (WGS) entry which is preliminary data.</text>
</comment>
<evidence type="ECO:0000256" key="2">
    <source>
        <dbReference type="ARBA" id="ARBA00022448"/>
    </source>
</evidence>
<comment type="subcellular location">
    <subcellularLocation>
        <location evidence="1">Membrane</location>
    </subcellularLocation>
</comment>
<dbReference type="PANTHER" id="PTHR33910">
    <property type="entry name" value="PROTEIN TRANSLOCASE SUBUNIT SECE"/>
    <property type="match status" value="1"/>
</dbReference>
<feature type="transmembrane region" description="Helical" evidence="9">
    <location>
        <begin position="83"/>
        <end position="104"/>
    </location>
</feature>
<dbReference type="GO" id="GO:0008320">
    <property type="term" value="F:protein transmembrane transporter activity"/>
    <property type="evidence" value="ECO:0007669"/>
    <property type="project" value="UniProtKB-UniRule"/>
</dbReference>
<keyword evidence="5 9" id="KW-0653">Protein transport</keyword>
<dbReference type="GO" id="GO:0005886">
    <property type="term" value="C:plasma membrane"/>
    <property type="evidence" value="ECO:0007669"/>
    <property type="project" value="UniProtKB-UniRule"/>
</dbReference>
<accession>A0A1C2G1N3</accession>
<evidence type="ECO:0000256" key="3">
    <source>
        <dbReference type="ARBA" id="ARBA00022475"/>
    </source>
</evidence>
<comment type="similarity">
    <text evidence="9">Belongs to the SecE/SEC61-gamma family.</text>
</comment>
<evidence type="ECO:0000256" key="5">
    <source>
        <dbReference type="ARBA" id="ARBA00022927"/>
    </source>
</evidence>
<reference evidence="10 11" key="1">
    <citation type="submission" date="2018-02" db="EMBL/GenBank/DDBJ databases">
        <title>Insights into the biology of acidophilic members of the Acidiferrobacteraceae family derived from comparative genomic analyses.</title>
        <authorList>
            <person name="Issotta F."/>
            <person name="Thyssen C."/>
            <person name="Mena C."/>
            <person name="Moya A."/>
            <person name="Bellenberg S."/>
            <person name="Sproer C."/>
            <person name="Covarrubias P.C."/>
            <person name="Sand W."/>
            <person name="Quatrini R."/>
            <person name="Vera M."/>
        </authorList>
    </citation>
    <scope>NUCLEOTIDE SEQUENCE [LARGE SCALE GENOMIC DNA]</scope>
    <source>
        <strain evidence="11">m-1</strain>
    </source>
</reference>
<keyword evidence="2 9" id="KW-0813">Transport</keyword>
<dbReference type="Gene3D" id="1.20.5.1030">
    <property type="entry name" value="Preprotein translocase secy subunit"/>
    <property type="match status" value="1"/>
</dbReference>
<evidence type="ECO:0000256" key="4">
    <source>
        <dbReference type="ARBA" id="ARBA00022692"/>
    </source>
</evidence>
<evidence type="ECO:0000313" key="10">
    <source>
        <dbReference type="EMBL" id="RCN58697.1"/>
    </source>
</evidence>
<protein>
    <recommendedName>
        <fullName evidence="9">Protein translocase subunit SecE</fullName>
    </recommendedName>
</protein>
<dbReference type="Pfam" id="PF00584">
    <property type="entry name" value="SecE"/>
    <property type="match status" value="1"/>
</dbReference>
<name>A0A1C2G1N3_9GAMM</name>
<dbReference type="PRINTS" id="PR01650">
    <property type="entry name" value="SECETRNLCASE"/>
</dbReference>
<feature type="transmembrane region" description="Helical" evidence="9">
    <location>
        <begin position="30"/>
        <end position="48"/>
    </location>
</feature>
<evidence type="ECO:0000256" key="9">
    <source>
        <dbReference type="HAMAP-Rule" id="MF_00422"/>
    </source>
</evidence>
<comment type="caution">
    <text evidence="9">Lacks conserved residue(s) required for the propagation of feature annotation.</text>
</comment>
<dbReference type="GO" id="GO:0043952">
    <property type="term" value="P:protein transport by the Sec complex"/>
    <property type="evidence" value="ECO:0007669"/>
    <property type="project" value="UniProtKB-UniRule"/>
</dbReference>
<dbReference type="HAMAP" id="MF_00422">
    <property type="entry name" value="SecE"/>
    <property type="match status" value="1"/>
</dbReference>
<dbReference type="GO" id="GO:0006605">
    <property type="term" value="P:protein targeting"/>
    <property type="evidence" value="ECO:0007669"/>
    <property type="project" value="UniProtKB-UniRule"/>
</dbReference>
<evidence type="ECO:0000256" key="7">
    <source>
        <dbReference type="ARBA" id="ARBA00023010"/>
    </source>
</evidence>
<dbReference type="STRING" id="163359.A9R16_11855"/>
<dbReference type="InterPro" id="IPR038379">
    <property type="entry name" value="SecE_sf"/>
</dbReference>
<dbReference type="EMBL" id="PSYR01000001">
    <property type="protein sequence ID" value="RCN58697.1"/>
    <property type="molecule type" value="Genomic_DNA"/>
</dbReference>
<evidence type="ECO:0000256" key="6">
    <source>
        <dbReference type="ARBA" id="ARBA00022989"/>
    </source>
</evidence>
<dbReference type="InterPro" id="IPR005807">
    <property type="entry name" value="SecE_bac"/>
</dbReference>
<dbReference type="RefSeq" id="WP_065970344.1">
    <property type="nucleotide sequence ID" value="NZ_CP080624.1"/>
</dbReference>
<dbReference type="PANTHER" id="PTHR33910:SF1">
    <property type="entry name" value="PROTEIN TRANSLOCASE SUBUNIT SECE"/>
    <property type="match status" value="1"/>
</dbReference>
<feature type="transmembrane region" description="Helical" evidence="9">
    <location>
        <begin position="7"/>
        <end position="24"/>
    </location>
</feature>
<gene>
    <name evidence="9" type="primary">secE</name>
    <name evidence="10" type="ORF">C4900_02705</name>
</gene>
<dbReference type="PROSITE" id="PS01067">
    <property type="entry name" value="SECE_SEC61G"/>
    <property type="match status" value="1"/>
</dbReference>
<evidence type="ECO:0000256" key="1">
    <source>
        <dbReference type="ARBA" id="ARBA00004370"/>
    </source>
</evidence>
<dbReference type="NCBIfam" id="NF004371">
    <property type="entry name" value="PRK05740.1-1"/>
    <property type="match status" value="1"/>
</dbReference>
<proteinExistence type="inferred from homology"/>
<dbReference type="GO" id="GO:0065002">
    <property type="term" value="P:intracellular protein transmembrane transport"/>
    <property type="evidence" value="ECO:0007669"/>
    <property type="project" value="UniProtKB-UniRule"/>
</dbReference>
<dbReference type="OrthoDB" id="9806365at2"/>
<dbReference type="GO" id="GO:0009306">
    <property type="term" value="P:protein secretion"/>
    <property type="evidence" value="ECO:0007669"/>
    <property type="project" value="UniProtKB-UniRule"/>
</dbReference>
<keyword evidence="11" id="KW-1185">Reference proteome</keyword>
<keyword evidence="7 9" id="KW-0811">Translocation</keyword>
<dbReference type="Proteomes" id="UP000253250">
    <property type="component" value="Unassembled WGS sequence"/>
</dbReference>
<dbReference type="InterPro" id="IPR001901">
    <property type="entry name" value="Translocase_SecE/Sec61-g"/>
</dbReference>